<dbReference type="Proteomes" id="UP000240883">
    <property type="component" value="Unassembled WGS sequence"/>
</dbReference>
<proteinExistence type="predicted"/>
<dbReference type="SUPFAM" id="SSF51735">
    <property type="entry name" value="NAD(P)-binding Rossmann-fold domains"/>
    <property type="match status" value="1"/>
</dbReference>
<dbReference type="OrthoDB" id="9974981at2759"/>
<dbReference type="Pfam" id="PF05368">
    <property type="entry name" value="NmrA"/>
    <property type="match status" value="1"/>
</dbReference>
<organism evidence="4 5">
    <name type="scientific">Corynespora cassiicola Philippines</name>
    <dbReference type="NCBI Taxonomy" id="1448308"/>
    <lineage>
        <taxon>Eukaryota</taxon>
        <taxon>Fungi</taxon>
        <taxon>Dikarya</taxon>
        <taxon>Ascomycota</taxon>
        <taxon>Pezizomycotina</taxon>
        <taxon>Dothideomycetes</taxon>
        <taxon>Pleosporomycetidae</taxon>
        <taxon>Pleosporales</taxon>
        <taxon>Corynesporascaceae</taxon>
        <taxon>Corynespora</taxon>
    </lineage>
</organism>
<accession>A0A2T2PBU6</accession>
<evidence type="ECO:0000313" key="4">
    <source>
        <dbReference type="EMBL" id="PSN74848.1"/>
    </source>
</evidence>
<evidence type="ECO:0000256" key="2">
    <source>
        <dbReference type="ARBA" id="ARBA00023002"/>
    </source>
</evidence>
<name>A0A2T2PBU6_CORCC</name>
<evidence type="ECO:0000256" key="1">
    <source>
        <dbReference type="ARBA" id="ARBA00022857"/>
    </source>
</evidence>
<keyword evidence="2" id="KW-0560">Oxidoreductase</keyword>
<sequence>MSSINNVVLIGKGLLGSFVLPALVDAGFTVTLLGRSEKSKQGLPSGAKFQVVDYTSIDSLEAAFRGQDAVVSTVGMEGIMGQKLMIDAAIKAGVKRFIPSDFGSSTTNPDAARFWHHIPMVEIQKYIKEKAEAGSIEYTILSMGGFLEFVIQYDFLIDWKNKSVEIWGDGNAGFSATSLEGVGKAVAGILKNLEPTKNRNIFVHEVVLSQNKLLELAKKRSAPETKWNVTHVDDIEARLQNAEKAAVEKQDLPNTLALIKAAVLSGKFGAHYHQVDNDLVGLQLISDAELEAKVAQLYA</sequence>
<dbReference type="AlphaFoldDB" id="A0A2T2PBU6"/>
<dbReference type="PANTHER" id="PTHR47706">
    <property type="entry name" value="NMRA-LIKE FAMILY PROTEIN"/>
    <property type="match status" value="1"/>
</dbReference>
<dbReference type="EMBL" id="KZ678128">
    <property type="protein sequence ID" value="PSN74848.1"/>
    <property type="molecule type" value="Genomic_DNA"/>
</dbReference>
<dbReference type="Gene3D" id="3.90.25.10">
    <property type="entry name" value="UDP-galactose 4-epimerase, domain 1"/>
    <property type="match status" value="1"/>
</dbReference>
<gene>
    <name evidence="4" type="ORF">BS50DRAFT_512116</name>
</gene>
<keyword evidence="1" id="KW-0521">NADP</keyword>
<dbReference type="PANTHER" id="PTHR47706:SF1">
    <property type="entry name" value="CIPA-LIKE, PUTATIVE (AFU_ORTHOLOGUE AFUA_1G12460)-RELATED"/>
    <property type="match status" value="1"/>
</dbReference>
<dbReference type="Gene3D" id="3.40.50.720">
    <property type="entry name" value="NAD(P)-binding Rossmann-like Domain"/>
    <property type="match status" value="1"/>
</dbReference>
<evidence type="ECO:0000313" key="5">
    <source>
        <dbReference type="Proteomes" id="UP000240883"/>
    </source>
</evidence>
<dbReference type="InterPro" id="IPR008030">
    <property type="entry name" value="NmrA-like"/>
</dbReference>
<protein>
    <submittedName>
        <fullName evidence="4">NAD(P)-binding protein</fullName>
    </submittedName>
</protein>
<keyword evidence="5" id="KW-1185">Reference proteome</keyword>
<reference evidence="4 5" key="1">
    <citation type="journal article" date="2018" name="Front. Microbiol.">
        <title>Genome-Wide Analysis of Corynespora cassiicola Leaf Fall Disease Putative Effectors.</title>
        <authorList>
            <person name="Lopez D."/>
            <person name="Ribeiro S."/>
            <person name="Label P."/>
            <person name="Fumanal B."/>
            <person name="Venisse J.S."/>
            <person name="Kohler A."/>
            <person name="de Oliveira R.R."/>
            <person name="Labutti K."/>
            <person name="Lipzen A."/>
            <person name="Lail K."/>
            <person name="Bauer D."/>
            <person name="Ohm R.A."/>
            <person name="Barry K.W."/>
            <person name="Spatafora J."/>
            <person name="Grigoriev I.V."/>
            <person name="Martin F.M."/>
            <person name="Pujade-Renaud V."/>
        </authorList>
    </citation>
    <scope>NUCLEOTIDE SEQUENCE [LARGE SCALE GENOMIC DNA]</scope>
    <source>
        <strain evidence="4 5">Philippines</strain>
    </source>
</reference>
<feature type="domain" description="NmrA-like" evidence="3">
    <location>
        <begin position="10"/>
        <end position="221"/>
    </location>
</feature>
<dbReference type="STRING" id="1448308.A0A2T2PBU6"/>
<dbReference type="CDD" id="cd05259">
    <property type="entry name" value="PCBER_SDR_a"/>
    <property type="match status" value="1"/>
</dbReference>
<dbReference type="InterPro" id="IPR051609">
    <property type="entry name" value="NmrA/Isoflavone_reductase-like"/>
</dbReference>
<dbReference type="InterPro" id="IPR045312">
    <property type="entry name" value="PCBER-like"/>
</dbReference>
<dbReference type="GO" id="GO:0016491">
    <property type="term" value="F:oxidoreductase activity"/>
    <property type="evidence" value="ECO:0007669"/>
    <property type="project" value="UniProtKB-KW"/>
</dbReference>
<dbReference type="InterPro" id="IPR036291">
    <property type="entry name" value="NAD(P)-bd_dom_sf"/>
</dbReference>
<evidence type="ECO:0000259" key="3">
    <source>
        <dbReference type="Pfam" id="PF05368"/>
    </source>
</evidence>